<proteinExistence type="predicted"/>
<dbReference type="PROSITE" id="PS51257">
    <property type="entry name" value="PROKAR_LIPOPROTEIN"/>
    <property type="match status" value="1"/>
</dbReference>
<dbReference type="AlphaFoldDB" id="A0A366MED8"/>
<dbReference type="InterPro" id="IPR011050">
    <property type="entry name" value="Pectin_lyase_fold/virulence"/>
</dbReference>
<gene>
    <name evidence="1" type="ORF">ALNOE001_00650</name>
</gene>
<comment type="caution">
    <text evidence="1">The sequence shown here is derived from an EMBL/GenBank/DDBJ whole genome shotgun (WGS) entry which is preliminary data.</text>
</comment>
<dbReference type="SUPFAM" id="SSF51126">
    <property type="entry name" value="Pectin lyase-like"/>
    <property type="match status" value="1"/>
</dbReference>
<evidence type="ECO:0000313" key="2">
    <source>
        <dbReference type="Proteomes" id="UP000253099"/>
    </source>
</evidence>
<organism evidence="1 2">
    <name type="scientific">Candidatus Methanobinarius endosymbioticus</name>
    <dbReference type="NCBI Taxonomy" id="2006182"/>
    <lineage>
        <taxon>Archaea</taxon>
        <taxon>Methanobacteriati</taxon>
        <taxon>Methanobacteriota</taxon>
        <taxon>Methanomada group</taxon>
        <taxon>Methanobacteria</taxon>
        <taxon>Methanobacteriales</taxon>
        <taxon>Methanobacteriaceae</taxon>
        <taxon>Candidatus Methanobinarius</taxon>
    </lineage>
</organism>
<evidence type="ECO:0000313" key="1">
    <source>
        <dbReference type="EMBL" id="RBQ24638.1"/>
    </source>
</evidence>
<sequence length="90" mass="9731">MKGSALDTHWGNTTMIGCIFRANFALTTAGAVNFRTNTIGHQLLNCIFENNYAPTGGAVRVSSETIIIDGCVFISNYANDTHGSIVSWIF</sequence>
<dbReference type="EMBL" id="NIZT01000001">
    <property type="protein sequence ID" value="RBQ24638.1"/>
    <property type="molecule type" value="Genomic_DNA"/>
</dbReference>
<accession>A0A366MED8</accession>
<protein>
    <recommendedName>
        <fullName evidence="3">Right handed beta helix domain-containing protein</fullName>
    </recommendedName>
</protein>
<name>A0A366MED8_9EURY</name>
<reference evidence="1 2" key="1">
    <citation type="submission" date="2018-06" db="EMBL/GenBank/DDBJ databases">
        <title>Genomic insight into two independent archaeal endosymbiosis events.</title>
        <authorList>
            <person name="Lind A.E."/>
            <person name="Lewis W.H."/>
            <person name="Spang A."/>
            <person name="Guy L."/>
            <person name="Embley M.T."/>
            <person name="Ettema T.J.G."/>
        </authorList>
    </citation>
    <scope>NUCLEOTIDE SEQUENCE [LARGE SCALE GENOMIC DNA]</scope>
    <source>
        <strain evidence="1">NOE</strain>
    </source>
</reference>
<keyword evidence="2" id="KW-1185">Reference proteome</keyword>
<evidence type="ECO:0008006" key="3">
    <source>
        <dbReference type="Google" id="ProtNLM"/>
    </source>
</evidence>
<dbReference type="Proteomes" id="UP000253099">
    <property type="component" value="Unassembled WGS sequence"/>
</dbReference>